<dbReference type="AlphaFoldDB" id="A0A9F2WEX4"/>
<reference evidence="3" key="1">
    <citation type="submission" date="2025-08" db="UniProtKB">
        <authorList>
            <consortium name="RefSeq"/>
        </authorList>
    </citation>
    <scope>IDENTIFICATION</scope>
    <source>
        <tissue evidence="3">Liver</tissue>
    </source>
</reference>
<proteinExistence type="predicted"/>
<protein>
    <submittedName>
        <fullName evidence="3">Fanconi anemia group F protein-like</fullName>
    </submittedName>
</protein>
<gene>
    <name evidence="3" type="primary">LOC103068114</name>
</gene>
<dbReference type="Pfam" id="PF11107">
    <property type="entry name" value="FANCF"/>
    <property type="match status" value="1"/>
</dbReference>
<organism evidence="2 3">
    <name type="scientific">Python bivittatus</name>
    <name type="common">Burmese python</name>
    <name type="synonym">Python molurus bivittatus</name>
    <dbReference type="NCBI Taxonomy" id="176946"/>
    <lineage>
        <taxon>Eukaryota</taxon>
        <taxon>Metazoa</taxon>
        <taxon>Chordata</taxon>
        <taxon>Craniata</taxon>
        <taxon>Vertebrata</taxon>
        <taxon>Euteleostomi</taxon>
        <taxon>Lepidosauria</taxon>
        <taxon>Squamata</taxon>
        <taxon>Bifurcata</taxon>
        <taxon>Unidentata</taxon>
        <taxon>Episquamata</taxon>
        <taxon>Toxicofera</taxon>
        <taxon>Serpentes</taxon>
        <taxon>Henophidia</taxon>
        <taxon>Pythonidae</taxon>
        <taxon>Python</taxon>
    </lineage>
</organism>
<keyword evidence="2" id="KW-1185">Reference proteome</keyword>
<dbReference type="RefSeq" id="XP_007440410.2">
    <property type="nucleotide sequence ID" value="XM_007440348.2"/>
</dbReference>
<feature type="compositionally biased region" description="Polar residues" evidence="1">
    <location>
        <begin position="18"/>
        <end position="47"/>
    </location>
</feature>
<dbReference type="InterPro" id="IPR035428">
    <property type="entry name" value="FANCF"/>
</dbReference>
<dbReference type="PANTHER" id="PTHR14449">
    <property type="entry name" value="FANCONI ANEMIA GROUP F PROTEIN FANCF"/>
    <property type="match status" value="1"/>
</dbReference>
<dbReference type="Proteomes" id="UP000695026">
    <property type="component" value="Unplaced"/>
</dbReference>
<feature type="region of interest" description="Disordered" evidence="1">
    <location>
        <begin position="1"/>
        <end position="47"/>
    </location>
</feature>
<evidence type="ECO:0000256" key="1">
    <source>
        <dbReference type="SAM" id="MobiDB-lite"/>
    </source>
</evidence>
<name>A0A9F2WEX4_PYTBI</name>
<sequence length="411" mass="45514">MAGNPRAVITTHLEGTTWGESTSDNQGNVSVTADGTSKTTPQKGKTSPSFVVGPVVMETLVLRTEQLSRLLVASRSGLVQGWDPTMLMRVLSWGCFFQQLHSQLQAKPSLCDTLKHHLRQKGLVSLDQLRNCPELLGLALLENQALPSTTRYLLFGGLFFPEAGQEDSFVNLLARRRAASQLLLHHLGSPLRQTASAEQQEILPVRTQAQLLLLELQGQGENDRDQNQASWALMDHLHYGPMFYRVVAAALLEPGWEVEAKVLLLPWLLLGDPARLSSFCRLLPAPSLALLCICYPELLDPYLSILSTWGSCLSYNPVNGEWQTSGLKKGEVSWQELQERALCLYQKPEPLGSAVQSQIKQLKARDGDFEVRGLSVWTDLLLDMETLACESKPGRLISSSAVKTKPKHLKM</sequence>
<evidence type="ECO:0000313" key="3">
    <source>
        <dbReference type="RefSeq" id="XP_007440410.2"/>
    </source>
</evidence>
<dbReference type="GO" id="GO:0043240">
    <property type="term" value="C:Fanconi anaemia nuclear complex"/>
    <property type="evidence" value="ECO:0007669"/>
    <property type="project" value="InterPro"/>
</dbReference>
<dbReference type="GeneID" id="103068114"/>
<dbReference type="PANTHER" id="PTHR14449:SF2">
    <property type="entry name" value="FANCONI ANEMIA GROUP F PROTEIN"/>
    <property type="match status" value="1"/>
</dbReference>
<accession>A0A9F2WEX4</accession>
<evidence type="ECO:0000313" key="2">
    <source>
        <dbReference type="Proteomes" id="UP000695026"/>
    </source>
</evidence>
<dbReference type="Gene3D" id="1.25.40.490">
    <property type="match status" value="1"/>
</dbReference>
<dbReference type="OrthoDB" id="6429998at2759"/>
<dbReference type="KEGG" id="pbi:103068114"/>
<dbReference type="InterPro" id="IPR038505">
    <property type="entry name" value="FANCF_C_sf"/>
</dbReference>
<dbReference type="OMA" id="CICYPEL"/>
<dbReference type="GO" id="GO:0036297">
    <property type="term" value="P:interstrand cross-link repair"/>
    <property type="evidence" value="ECO:0007669"/>
    <property type="project" value="InterPro"/>
</dbReference>